<name>A0A2A2EZE5_9GAMM</name>
<keyword evidence="2" id="KW-1185">Reference proteome</keyword>
<dbReference type="OrthoDB" id="1354489at2"/>
<dbReference type="EMBL" id="NSKD01000009">
    <property type="protein sequence ID" value="PAU77683.1"/>
    <property type="molecule type" value="Genomic_DNA"/>
</dbReference>
<evidence type="ECO:0000313" key="1">
    <source>
        <dbReference type="EMBL" id="PAU77683.1"/>
    </source>
</evidence>
<dbReference type="AlphaFoldDB" id="A0A2A2EZE5"/>
<gene>
    <name evidence="1" type="ORF">CK501_14575</name>
</gene>
<accession>A0A2A2EZE5</accession>
<comment type="caution">
    <text evidence="1">The sequence shown here is derived from an EMBL/GenBank/DDBJ whole genome shotgun (WGS) entry which is preliminary data.</text>
</comment>
<dbReference type="Proteomes" id="UP000218896">
    <property type="component" value="Unassembled WGS sequence"/>
</dbReference>
<evidence type="ECO:0000313" key="2">
    <source>
        <dbReference type="Proteomes" id="UP000218896"/>
    </source>
</evidence>
<organism evidence="1 2">
    <name type="scientific">Halovibrio salipaludis</name>
    <dbReference type="NCBI Taxonomy" id="2032626"/>
    <lineage>
        <taxon>Bacteria</taxon>
        <taxon>Pseudomonadati</taxon>
        <taxon>Pseudomonadota</taxon>
        <taxon>Gammaproteobacteria</taxon>
        <taxon>Oceanospirillales</taxon>
        <taxon>Halomonadaceae</taxon>
        <taxon>Halovibrio</taxon>
    </lineage>
</organism>
<dbReference type="RefSeq" id="WP_095618482.1">
    <property type="nucleotide sequence ID" value="NZ_NSKD01000009.1"/>
</dbReference>
<protein>
    <submittedName>
        <fullName evidence="1">Uncharacterized protein</fullName>
    </submittedName>
</protein>
<proteinExistence type="predicted"/>
<reference evidence="1 2" key="1">
    <citation type="submission" date="2017-08" db="EMBL/GenBank/DDBJ databases">
        <title>Halovibrio sewagensis sp. nov., isolated from wastewater of high salinity.</title>
        <authorList>
            <person name="Dong X."/>
            <person name="Zhang G."/>
        </authorList>
    </citation>
    <scope>NUCLEOTIDE SEQUENCE [LARGE SCALE GENOMIC DNA]</scope>
    <source>
        <strain evidence="1 2">YL5-2</strain>
    </source>
</reference>
<sequence length="250" mass="27955">MLSSLIFDNGPYLAARIRQSVLPSLRTFSEIVTRDVLSGFEGLECRADAVSEAEYARLGSCSGSADDENLGQAAEAAYEAGIDFYLMMSEFRQGTVNLLAVGLFHLFEQQLQHISKDGLFRGLPPLADSKLAKAEEWFRTNLGIELNSFAGWDLIEGELRLVVNTVKHGDGSSASRLRKINPKLFEDPSASNFDDFEWLKRPEFSHIEMPLTGNSIYVSEEQLQTYALATQQVFEEFAQYLASTSRANYR</sequence>